<dbReference type="Proteomes" id="UP000698242">
    <property type="component" value="Unassembled WGS sequence"/>
</dbReference>
<feature type="domain" description="MaoC-like" evidence="1">
    <location>
        <begin position="7"/>
        <end position="126"/>
    </location>
</feature>
<dbReference type="SUPFAM" id="SSF54637">
    <property type="entry name" value="Thioesterase/thiol ester dehydrase-isomerase"/>
    <property type="match status" value="1"/>
</dbReference>
<protein>
    <submittedName>
        <fullName evidence="2">Nodulation protein N</fullName>
        <ecNumber evidence="2">4.2.1.104</ecNumber>
    </submittedName>
</protein>
<sequence>MTSDELAARIGEEIGLSDWMPVTQAMIDSFADATGDHQFIHVDPQQAALTEFGGTIAHGFLTLSLLAGMAGQAVPALRHTRLAVNYGFDRLRFISPVRSGARIRGRFVLAELRRGQAQVTMAWNVTVEIDHAPRPALNARWINRTYLEETD</sequence>
<dbReference type="PANTHER" id="PTHR42993:SF1">
    <property type="entry name" value="MAOC-LIKE DEHYDRATASE DOMAIN-CONTAINING PROTEIN"/>
    <property type="match status" value="1"/>
</dbReference>
<keyword evidence="2" id="KW-0456">Lyase</keyword>
<dbReference type="GO" id="GO:0008824">
    <property type="term" value="F:cyanate hydratase activity"/>
    <property type="evidence" value="ECO:0007669"/>
    <property type="project" value="UniProtKB-EC"/>
</dbReference>
<organism evidence="2 3">
    <name type="scientific">Profundibacterium mesophilum KAUST100406-0324</name>
    <dbReference type="NCBI Taxonomy" id="1037889"/>
    <lineage>
        <taxon>Bacteria</taxon>
        <taxon>Pseudomonadati</taxon>
        <taxon>Pseudomonadota</taxon>
        <taxon>Alphaproteobacteria</taxon>
        <taxon>Rhodobacterales</taxon>
        <taxon>Roseobacteraceae</taxon>
        <taxon>Profundibacterium</taxon>
    </lineage>
</organism>
<evidence type="ECO:0000313" key="2">
    <source>
        <dbReference type="EMBL" id="KAF0674604.1"/>
    </source>
</evidence>
<dbReference type="InterPro" id="IPR002539">
    <property type="entry name" value="MaoC-like_dom"/>
</dbReference>
<reference evidence="2" key="1">
    <citation type="submission" date="2013-03" db="EMBL/GenBank/DDBJ databases">
        <title>Genome Sequence of the Profundibacterium mesophilum strain KAUST100406-0324T from Red Sea, a novel genus in the family Rhodobacteraceae.</title>
        <authorList>
            <person name="Essack M."/>
            <person name="Alam I."/>
            <person name="Lafi F."/>
            <person name="Alawi W."/>
            <person name="Kamanu F."/>
            <person name="Al-Suwailem A."/>
            <person name="Lee O.O."/>
            <person name="Xu Y."/>
            <person name="Bajic V."/>
            <person name="Qian P.-Y."/>
            <person name="Archer J."/>
        </authorList>
    </citation>
    <scope>NUCLEOTIDE SEQUENCE</scope>
    <source>
        <strain evidence="2">KAUST100406-0324</strain>
    </source>
</reference>
<dbReference type="PANTHER" id="PTHR42993">
    <property type="entry name" value="MAOC-LIKE DEHYDRATASE DOMAIN-CONTAINING PROTEIN"/>
    <property type="match status" value="1"/>
</dbReference>
<dbReference type="CDD" id="cd03450">
    <property type="entry name" value="NodN"/>
    <property type="match status" value="1"/>
</dbReference>
<dbReference type="AlphaFoldDB" id="A0A921NTS1"/>
<dbReference type="EMBL" id="APKE01000036">
    <property type="protein sequence ID" value="KAF0674604.1"/>
    <property type="molecule type" value="Genomic_DNA"/>
</dbReference>
<evidence type="ECO:0000313" key="3">
    <source>
        <dbReference type="Proteomes" id="UP000698242"/>
    </source>
</evidence>
<dbReference type="Pfam" id="PF01575">
    <property type="entry name" value="MaoC_dehydratas"/>
    <property type="match status" value="1"/>
</dbReference>
<name>A0A921NTS1_9RHOB</name>
<dbReference type="RefSeq" id="WP_201289015.1">
    <property type="nucleotide sequence ID" value="NZ_APKE01000036.1"/>
</dbReference>
<dbReference type="EC" id="4.2.1.104" evidence="2"/>
<gene>
    <name evidence="2" type="primary">nodN</name>
    <name evidence="2" type="ORF">PMES_02986</name>
</gene>
<evidence type="ECO:0000259" key="1">
    <source>
        <dbReference type="Pfam" id="PF01575"/>
    </source>
</evidence>
<accession>A0A921NTS1</accession>
<dbReference type="InterPro" id="IPR039375">
    <property type="entry name" value="NodN-like"/>
</dbReference>
<dbReference type="Gene3D" id="3.10.129.10">
    <property type="entry name" value="Hotdog Thioesterase"/>
    <property type="match status" value="1"/>
</dbReference>
<comment type="caution">
    <text evidence="2">The sequence shown here is derived from an EMBL/GenBank/DDBJ whole genome shotgun (WGS) entry which is preliminary data.</text>
</comment>
<keyword evidence="3" id="KW-1185">Reference proteome</keyword>
<proteinExistence type="predicted"/>
<dbReference type="InterPro" id="IPR029069">
    <property type="entry name" value="HotDog_dom_sf"/>
</dbReference>